<sequence>MSNPDYMADYVLEKLGISVVEDLLLLDEIVYARGAILHECSMEGSEARLLLGPGKPIISVSSSPLIDPHRRRFSIAHELGHLEMHRGKNLMKSCTTIDIQESTNTLINSAEHEANQFASAFLIPERFVKIPFSKSEPSFDVINDWATKLRTSITSTSLRFTQFTCEPIAVIYSFRGTIKYFRSSSEFEDLGVFPKVNSFVGVCTGASKLFSGQKIPQRWQEVRASQWFRNDENAFDRNDTIREWSIGMPNFEAVLSLLWVNEPLGQNCGW</sequence>
<evidence type="ECO:0000259" key="1">
    <source>
        <dbReference type="Pfam" id="PF06114"/>
    </source>
</evidence>
<organism evidence="2 3">
    <name type="scientific">SAR324 cluster bacterium</name>
    <dbReference type="NCBI Taxonomy" id="2024889"/>
    <lineage>
        <taxon>Bacteria</taxon>
        <taxon>Deltaproteobacteria</taxon>
        <taxon>SAR324 cluster</taxon>
    </lineage>
</organism>
<dbReference type="PANTHER" id="PTHR43236">
    <property type="entry name" value="ANTITOXIN HIGA1"/>
    <property type="match status" value="1"/>
</dbReference>
<evidence type="ECO:0000313" key="3">
    <source>
        <dbReference type="Proteomes" id="UP000524246"/>
    </source>
</evidence>
<gene>
    <name evidence="2" type="ORF">GYA55_00525</name>
</gene>
<protein>
    <submittedName>
        <fullName evidence="2">ImmA/IrrE family metallo-endopeptidase</fullName>
    </submittedName>
</protein>
<dbReference type="InterPro" id="IPR052345">
    <property type="entry name" value="Rad_response_metalloprotease"/>
</dbReference>
<reference evidence="2 3" key="1">
    <citation type="journal article" date="2020" name="Biotechnol. Biofuels">
        <title>New insights from the biogas microbiome by comprehensive genome-resolved metagenomics of nearly 1600 species originating from multiple anaerobic digesters.</title>
        <authorList>
            <person name="Campanaro S."/>
            <person name="Treu L."/>
            <person name="Rodriguez-R L.M."/>
            <person name="Kovalovszki A."/>
            <person name="Ziels R.M."/>
            <person name="Maus I."/>
            <person name="Zhu X."/>
            <person name="Kougias P.G."/>
            <person name="Basile A."/>
            <person name="Luo G."/>
            <person name="Schluter A."/>
            <person name="Konstantinidis K.T."/>
            <person name="Angelidaki I."/>
        </authorList>
    </citation>
    <scope>NUCLEOTIDE SEQUENCE [LARGE SCALE GENOMIC DNA]</scope>
    <source>
        <strain evidence="2">AS27yjCOA_65</strain>
    </source>
</reference>
<feature type="domain" description="IrrE N-terminal-like" evidence="1">
    <location>
        <begin position="55"/>
        <end position="128"/>
    </location>
</feature>
<dbReference type="Proteomes" id="UP000524246">
    <property type="component" value="Unassembled WGS sequence"/>
</dbReference>
<dbReference type="PANTHER" id="PTHR43236:SF2">
    <property type="entry name" value="BLL0069 PROTEIN"/>
    <property type="match status" value="1"/>
</dbReference>
<dbReference type="Pfam" id="PF06114">
    <property type="entry name" value="Peptidase_M78"/>
    <property type="match status" value="1"/>
</dbReference>
<comment type="caution">
    <text evidence="2">The sequence shown here is derived from an EMBL/GenBank/DDBJ whole genome shotgun (WGS) entry which is preliminary data.</text>
</comment>
<dbReference type="AlphaFoldDB" id="A0A7X9FPW6"/>
<accession>A0A7X9FPW6</accession>
<dbReference type="EMBL" id="JAAZON010000018">
    <property type="protein sequence ID" value="NMC61629.1"/>
    <property type="molecule type" value="Genomic_DNA"/>
</dbReference>
<dbReference type="InterPro" id="IPR010359">
    <property type="entry name" value="IrrE_HExxH"/>
</dbReference>
<dbReference type="Gene3D" id="1.10.10.2910">
    <property type="match status" value="1"/>
</dbReference>
<name>A0A7X9FPW6_9DELT</name>
<proteinExistence type="predicted"/>
<evidence type="ECO:0000313" key="2">
    <source>
        <dbReference type="EMBL" id="NMC61629.1"/>
    </source>
</evidence>